<reference evidence="2 3" key="1">
    <citation type="submission" date="2011-11" db="EMBL/GenBank/DDBJ databases">
        <title>The Noncontiguous Finished sequence of Saccharomonospora cyanea NA-134.</title>
        <authorList>
            <consortium name="US DOE Joint Genome Institute"/>
            <person name="Lucas S."/>
            <person name="Han J."/>
            <person name="Lapidus A."/>
            <person name="Cheng J.-F."/>
            <person name="Goodwin L."/>
            <person name="Pitluck S."/>
            <person name="Peters L."/>
            <person name="Ovchinnikova G."/>
            <person name="Lu M."/>
            <person name="Detter J.C."/>
            <person name="Han C."/>
            <person name="Tapia R."/>
            <person name="Land M."/>
            <person name="Hauser L."/>
            <person name="Kyrpides N."/>
            <person name="Ivanova N."/>
            <person name="Pagani I."/>
            <person name="Brambilla E.-M."/>
            <person name="Klenk H.-P."/>
            <person name="Woyke T."/>
        </authorList>
    </citation>
    <scope>NUCLEOTIDE SEQUENCE [LARGE SCALE GENOMIC DNA]</scope>
    <source>
        <strain evidence="2 3">NA-134</strain>
    </source>
</reference>
<dbReference type="STRING" id="882082.SaccyDRAFT_0112"/>
<evidence type="ECO:0000313" key="2">
    <source>
        <dbReference type="EMBL" id="EHR59052.1"/>
    </source>
</evidence>
<name>H5XQK6_9PSEU</name>
<dbReference type="SMART" id="SM00450">
    <property type="entry name" value="RHOD"/>
    <property type="match status" value="1"/>
</dbReference>
<dbReference type="GO" id="GO:0016740">
    <property type="term" value="F:transferase activity"/>
    <property type="evidence" value="ECO:0007669"/>
    <property type="project" value="UniProtKB-KW"/>
</dbReference>
<dbReference type="InterPro" id="IPR036873">
    <property type="entry name" value="Rhodanese-like_dom_sf"/>
</dbReference>
<gene>
    <name evidence="2" type="ORF">SaccyDRAFT_0112</name>
</gene>
<dbReference type="PANTHER" id="PTHR43031:SF1">
    <property type="entry name" value="PYRIDINE NUCLEOTIDE-DISULPHIDE OXIDOREDUCTASE"/>
    <property type="match status" value="1"/>
</dbReference>
<dbReference type="eggNOG" id="COG0607">
    <property type="taxonomic scope" value="Bacteria"/>
</dbReference>
<dbReference type="EMBL" id="CM001440">
    <property type="protein sequence ID" value="EHR59052.1"/>
    <property type="molecule type" value="Genomic_DNA"/>
</dbReference>
<proteinExistence type="predicted"/>
<dbReference type="Proteomes" id="UP000002791">
    <property type="component" value="Chromosome"/>
</dbReference>
<keyword evidence="2" id="KW-0808">Transferase</keyword>
<evidence type="ECO:0000259" key="1">
    <source>
        <dbReference type="PROSITE" id="PS50206"/>
    </source>
</evidence>
<dbReference type="InterPro" id="IPR001763">
    <property type="entry name" value="Rhodanese-like_dom"/>
</dbReference>
<dbReference type="SUPFAM" id="SSF52821">
    <property type="entry name" value="Rhodanese/Cell cycle control phosphatase"/>
    <property type="match status" value="1"/>
</dbReference>
<keyword evidence="3" id="KW-1185">Reference proteome</keyword>
<dbReference type="Pfam" id="PF00581">
    <property type="entry name" value="Rhodanese"/>
    <property type="match status" value="1"/>
</dbReference>
<accession>H5XQK6</accession>
<dbReference type="CDD" id="cd00158">
    <property type="entry name" value="RHOD"/>
    <property type="match status" value="1"/>
</dbReference>
<dbReference type="InterPro" id="IPR050229">
    <property type="entry name" value="GlpE_sulfurtransferase"/>
</dbReference>
<dbReference type="HOGENOM" id="CLU_089574_13_0_11"/>
<dbReference type="PANTHER" id="PTHR43031">
    <property type="entry name" value="FAD-DEPENDENT OXIDOREDUCTASE"/>
    <property type="match status" value="1"/>
</dbReference>
<organism evidence="2 3">
    <name type="scientific">Saccharomonospora cyanea NA-134</name>
    <dbReference type="NCBI Taxonomy" id="882082"/>
    <lineage>
        <taxon>Bacteria</taxon>
        <taxon>Bacillati</taxon>
        <taxon>Actinomycetota</taxon>
        <taxon>Actinomycetes</taxon>
        <taxon>Pseudonocardiales</taxon>
        <taxon>Pseudonocardiaceae</taxon>
        <taxon>Saccharomonospora</taxon>
    </lineage>
</organism>
<dbReference type="AlphaFoldDB" id="H5XQK6"/>
<dbReference type="PROSITE" id="PS50206">
    <property type="entry name" value="RHODANESE_3"/>
    <property type="match status" value="1"/>
</dbReference>
<dbReference type="RefSeq" id="WP_005452606.1">
    <property type="nucleotide sequence ID" value="NZ_CM001440.1"/>
</dbReference>
<evidence type="ECO:0000313" key="3">
    <source>
        <dbReference type="Proteomes" id="UP000002791"/>
    </source>
</evidence>
<feature type="domain" description="Rhodanese" evidence="1">
    <location>
        <begin position="17"/>
        <end position="108"/>
    </location>
</feature>
<dbReference type="Gene3D" id="3.40.250.10">
    <property type="entry name" value="Rhodanese-like domain"/>
    <property type="match status" value="1"/>
</dbReference>
<dbReference type="OrthoDB" id="9800872at2"/>
<sequence>MNHSGDVPTVSVEELSSEEDHVLLDVREPDEWAAGHAPSAVHIPLGDLPSRAGELSELAGDRPVHVICRTGGRSARAAAWLNAAGVVDAVNVAGGMKTWEVMGRPLVSDHADTPPEVL</sequence>
<protein>
    <submittedName>
        <fullName evidence="2">Rhodanese-related sulfurtransferase</fullName>
    </submittedName>
</protein>